<organism evidence="8 10">
    <name type="scientific">Medicago truncatula</name>
    <name type="common">Barrel medic</name>
    <name type="synonym">Medicago tribuloides</name>
    <dbReference type="NCBI Taxonomy" id="3880"/>
    <lineage>
        <taxon>Eukaryota</taxon>
        <taxon>Viridiplantae</taxon>
        <taxon>Streptophyta</taxon>
        <taxon>Embryophyta</taxon>
        <taxon>Tracheophyta</taxon>
        <taxon>Spermatophyta</taxon>
        <taxon>Magnoliopsida</taxon>
        <taxon>eudicotyledons</taxon>
        <taxon>Gunneridae</taxon>
        <taxon>Pentapetalae</taxon>
        <taxon>rosids</taxon>
        <taxon>fabids</taxon>
        <taxon>Fabales</taxon>
        <taxon>Fabaceae</taxon>
        <taxon>Papilionoideae</taxon>
        <taxon>50 kb inversion clade</taxon>
        <taxon>NPAAA clade</taxon>
        <taxon>Hologalegina</taxon>
        <taxon>IRL clade</taxon>
        <taxon>Trifolieae</taxon>
        <taxon>Medicago</taxon>
    </lineage>
</organism>
<keyword evidence="2" id="KW-0547">Nucleotide-binding</keyword>
<dbReference type="Gene3D" id="3.40.50.10810">
    <property type="entry name" value="Tandem AAA-ATPase domain"/>
    <property type="match status" value="1"/>
</dbReference>
<reference evidence="8 10" key="2">
    <citation type="journal article" date="2014" name="BMC Genomics">
        <title>An improved genome release (version Mt4.0) for the model legume Medicago truncatula.</title>
        <authorList>
            <person name="Tang H."/>
            <person name="Krishnakumar V."/>
            <person name="Bidwell S."/>
            <person name="Rosen B."/>
            <person name="Chan A."/>
            <person name="Zhou S."/>
            <person name="Gentzbittel L."/>
            <person name="Childs K.L."/>
            <person name="Yandell M."/>
            <person name="Gundlach H."/>
            <person name="Mayer K.F."/>
            <person name="Schwartz D.C."/>
            <person name="Town C.D."/>
        </authorList>
    </citation>
    <scope>GENOME REANNOTATION</scope>
    <source>
        <strain evidence="9 10">cv. Jemalong A17</strain>
    </source>
</reference>
<dbReference type="InterPro" id="IPR027417">
    <property type="entry name" value="P-loop_NTPase"/>
</dbReference>
<dbReference type="Proteomes" id="UP000002051">
    <property type="component" value="Unassembled WGS sequence"/>
</dbReference>
<evidence type="ECO:0000256" key="4">
    <source>
        <dbReference type="ARBA" id="ARBA00022840"/>
    </source>
</evidence>
<dbReference type="InterPro" id="IPR001650">
    <property type="entry name" value="Helicase_C-like"/>
</dbReference>
<keyword evidence="3" id="KW-0347">Helicase</keyword>
<dbReference type="Pfam" id="PF00271">
    <property type="entry name" value="Helicase_C"/>
    <property type="match status" value="1"/>
</dbReference>
<evidence type="ECO:0000256" key="3">
    <source>
        <dbReference type="ARBA" id="ARBA00022806"/>
    </source>
</evidence>
<evidence type="ECO:0000256" key="6">
    <source>
        <dbReference type="SAM" id="MobiDB-lite"/>
    </source>
</evidence>
<comment type="subcellular location">
    <subcellularLocation>
        <location evidence="1">Nucleus</location>
    </subcellularLocation>
</comment>
<feature type="region of interest" description="Disordered" evidence="6">
    <location>
        <begin position="130"/>
        <end position="158"/>
    </location>
</feature>
<protein>
    <submittedName>
        <fullName evidence="8">Chromatin remodeling protein, putative</fullName>
    </submittedName>
</protein>
<feature type="compositionally biased region" description="Basic and acidic residues" evidence="6">
    <location>
        <begin position="140"/>
        <end position="152"/>
    </location>
</feature>
<evidence type="ECO:0000313" key="9">
    <source>
        <dbReference type="EnsemblPlants" id="AES78267"/>
    </source>
</evidence>
<dbReference type="EMBL" id="CM001223">
    <property type="protein sequence ID" value="AES78267.1"/>
    <property type="molecule type" value="Genomic_DNA"/>
</dbReference>
<evidence type="ECO:0000256" key="1">
    <source>
        <dbReference type="ARBA" id="ARBA00004123"/>
    </source>
</evidence>
<keyword evidence="3" id="KW-0378">Hydrolase</keyword>
<keyword evidence="10" id="KW-1185">Reference proteome</keyword>
<accession>G7L117</accession>
<dbReference type="STRING" id="3880.G7L117"/>
<dbReference type="EnsemblPlants" id="AES78267">
    <property type="protein sequence ID" value="AES78267"/>
    <property type="gene ID" value="MTR_7g026620"/>
</dbReference>
<reference evidence="9" key="3">
    <citation type="submission" date="2015-04" db="UniProtKB">
        <authorList>
            <consortium name="EnsemblPlants"/>
        </authorList>
    </citation>
    <scope>IDENTIFICATION</scope>
    <source>
        <strain evidence="9">cv. Jemalong A17</strain>
    </source>
</reference>
<dbReference type="Gene3D" id="3.40.50.300">
    <property type="entry name" value="P-loop containing nucleotide triphosphate hydrolases"/>
    <property type="match status" value="1"/>
</dbReference>
<evidence type="ECO:0000313" key="8">
    <source>
        <dbReference type="EMBL" id="AES78267.1"/>
    </source>
</evidence>
<dbReference type="GO" id="GO:0004386">
    <property type="term" value="F:helicase activity"/>
    <property type="evidence" value="ECO:0007669"/>
    <property type="project" value="UniProtKB-KW"/>
</dbReference>
<keyword evidence="4" id="KW-0067">ATP-binding</keyword>
<evidence type="ECO:0000256" key="2">
    <source>
        <dbReference type="ARBA" id="ARBA00022741"/>
    </source>
</evidence>
<dbReference type="AlphaFoldDB" id="G7L117"/>
<dbReference type="eggNOG" id="KOG0390">
    <property type="taxonomic scope" value="Eukaryota"/>
</dbReference>
<dbReference type="OMA" id="KTVWKEW"/>
<dbReference type="HOGENOM" id="CLU_425415_0_0_1"/>
<sequence>MDFTVEKLEVGTLQTRPYKRGYDGKSGEKVADVVGVLNLEPCNIATISSDVEVDDNVTMRHSYRFCQERSLRREGIHFKKGDQIKRYHSIWLSNKSHVQEEQDNKGDITLKIHAHKEIIDTYMKNLDSFSTEEEPTINEETNKLEEEKASKSDDEEENIDDLFGSNAEVLADTKEICKHDYNFNEEIGIFCRSCEPKVDEDYNKHMFTTHVIDPDEPLSKEEDNVWKLIPEFKEKMHAHQKSAFEFLWQNIIGSMEPSLMQERSKTSGGCVISHVPGKTFLIISFRVRYLKLFLGKRPLILTPKSTLYTWHKELKKMEVLPKVPRPTGDVKHVLDCLALKGSQQTKFAHGNYMAKTLREIPGILILDEAYNPRSTKSRLKKCLMELPIELRKLLSGTLFQNNFCEYFNTPCLARPKFVHEVLRELDFKYLRRGYGENKAQHFLEARPRRFFMENIARKINSHNDEEKMQGLPVLQKITSSFIDVYESGNSSDTPPGLQIYTLVRNTYDEQHEVIYKLQKKMAECTSYSLEQQHVHINFFSKEELKRLEGIEFDLSKGSKIRFFMSLISHVVKNEKSYLRSTFNGKNGKEVLLLTSDLDLFERGKIIDKFEDPHSGSEILLASINACAKGISLTSASRVIFLDSE</sequence>
<dbReference type="SUPFAM" id="SSF52540">
    <property type="entry name" value="P-loop containing nucleoside triphosphate hydrolases"/>
    <property type="match status" value="2"/>
</dbReference>
<keyword evidence="5" id="KW-0539">Nucleus</keyword>
<dbReference type="GO" id="GO:0080188">
    <property type="term" value="P:gene silencing by siRNA-directed DNA methylation"/>
    <property type="evidence" value="ECO:0007669"/>
    <property type="project" value="InterPro"/>
</dbReference>
<name>G7L117_MEDTR</name>
<dbReference type="InterPro" id="IPR044567">
    <property type="entry name" value="CLSY/DRD1"/>
</dbReference>
<dbReference type="PANTHER" id="PTHR45821:SF2">
    <property type="entry name" value="SNF2 DOMAIN-CONTAINING PROTEIN CLASSY 2"/>
    <property type="match status" value="1"/>
</dbReference>
<evidence type="ECO:0000256" key="5">
    <source>
        <dbReference type="ARBA" id="ARBA00023242"/>
    </source>
</evidence>
<dbReference type="PaxDb" id="3880-AES78267"/>
<dbReference type="GO" id="GO:0005524">
    <property type="term" value="F:ATP binding"/>
    <property type="evidence" value="ECO:0007669"/>
    <property type="project" value="UniProtKB-KW"/>
</dbReference>
<dbReference type="PANTHER" id="PTHR45821">
    <property type="entry name" value="SNF2 DOMAIN-CONTAINING PROTEIN CLASSY 2-RELATED"/>
    <property type="match status" value="1"/>
</dbReference>
<feature type="domain" description="Helicase C-terminal" evidence="7">
    <location>
        <begin position="553"/>
        <end position="643"/>
    </location>
</feature>
<evidence type="ECO:0000313" key="10">
    <source>
        <dbReference type="Proteomes" id="UP000002051"/>
    </source>
</evidence>
<proteinExistence type="predicted"/>
<reference evidence="8 10" key="1">
    <citation type="journal article" date="2011" name="Nature">
        <title>The Medicago genome provides insight into the evolution of rhizobial symbioses.</title>
        <authorList>
            <person name="Young N.D."/>
            <person name="Debelle F."/>
            <person name="Oldroyd G.E."/>
            <person name="Geurts R."/>
            <person name="Cannon S.B."/>
            <person name="Udvardi M.K."/>
            <person name="Benedito V.A."/>
            <person name="Mayer K.F."/>
            <person name="Gouzy J."/>
            <person name="Schoof H."/>
            <person name="Van de Peer Y."/>
            <person name="Proost S."/>
            <person name="Cook D.R."/>
            <person name="Meyers B.C."/>
            <person name="Spannagl M."/>
            <person name="Cheung F."/>
            <person name="De Mita S."/>
            <person name="Krishnakumar V."/>
            <person name="Gundlach H."/>
            <person name="Zhou S."/>
            <person name="Mudge J."/>
            <person name="Bharti A.K."/>
            <person name="Murray J.D."/>
            <person name="Naoumkina M.A."/>
            <person name="Rosen B."/>
            <person name="Silverstein K.A."/>
            <person name="Tang H."/>
            <person name="Rombauts S."/>
            <person name="Zhao P.X."/>
            <person name="Zhou P."/>
            <person name="Barbe V."/>
            <person name="Bardou P."/>
            <person name="Bechner M."/>
            <person name="Bellec A."/>
            <person name="Berger A."/>
            <person name="Berges H."/>
            <person name="Bidwell S."/>
            <person name="Bisseling T."/>
            <person name="Choisne N."/>
            <person name="Couloux A."/>
            <person name="Denny R."/>
            <person name="Deshpande S."/>
            <person name="Dai X."/>
            <person name="Doyle J.J."/>
            <person name="Dudez A.M."/>
            <person name="Farmer A.D."/>
            <person name="Fouteau S."/>
            <person name="Franken C."/>
            <person name="Gibelin C."/>
            <person name="Gish J."/>
            <person name="Goldstein S."/>
            <person name="Gonzalez A.J."/>
            <person name="Green P.J."/>
            <person name="Hallab A."/>
            <person name="Hartog M."/>
            <person name="Hua A."/>
            <person name="Humphray S.J."/>
            <person name="Jeong D.H."/>
            <person name="Jing Y."/>
            <person name="Jocker A."/>
            <person name="Kenton S.M."/>
            <person name="Kim D.J."/>
            <person name="Klee K."/>
            <person name="Lai H."/>
            <person name="Lang C."/>
            <person name="Lin S."/>
            <person name="Macmil S.L."/>
            <person name="Magdelenat G."/>
            <person name="Matthews L."/>
            <person name="McCorrison J."/>
            <person name="Monaghan E.L."/>
            <person name="Mun J.H."/>
            <person name="Najar F.Z."/>
            <person name="Nicholson C."/>
            <person name="Noirot C."/>
            <person name="O'Bleness M."/>
            <person name="Paule C.R."/>
            <person name="Poulain J."/>
            <person name="Prion F."/>
            <person name="Qin B."/>
            <person name="Qu C."/>
            <person name="Retzel E.F."/>
            <person name="Riddle C."/>
            <person name="Sallet E."/>
            <person name="Samain S."/>
            <person name="Samson N."/>
            <person name="Sanders I."/>
            <person name="Saurat O."/>
            <person name="Scarpelli C."/>
            <person name="Schiex T."/>
            <person name="Segurens B."/>
            <person name="Severin A.J."/>
            <person name="Sherrier D.J."/>
            <person name="Shi R."/>
            <person name="Sims S."/>
            <person name="Singer S.R."/>
            <person name="Sinharoy S."/>
            <person name="Sterck L."/>
            <person name="Viollet A."/>
            <person name="Wang B.B."/>
            <person name="Wang K."/>
            <person name="Wang M."/>
            <person name="Wang X."/>
            <person name="Warfsmann J."/>
            <person name="Weissenbach J."/>
            <person name="White D.D."/>
            <person name="White J.D."/>
            <person name="Wiley G.B."/>
            <person name="Wincker P."/>
            <person name="Xing Y."/>
            <person name="Yang L."/>
            <person name="Yao Z."/>
            <person name="Ying F."/>
            <person name="Zhai J."/>
            <person name="Zhou L."/>
            <person name="Zuber A."/>
            <person name="Denarie J."/>
            <person name="Dixon R.A."/>
            <person name="May G.D."/>
            <person name="Schwartz D.C."/>
            <person name="Rogers J."/>
            <person name="Quetier F."/>
            <person name="Town C.D."/>
            <person name="Roe B.A."/>
        </authorList>
    </citation>
    <scope>NUCLEOTIDE SEQUENCE [LARGE SCALE GENOMIC DNA]</scope>
    <source>
        <strain evidence="8">A17</strain>
        <strain evidence="9 10">cv. Jemalong A17</strain>
    </source>
</reference>
<dbReference type="GO" id="GO:0005634">
    <property type="term" value="C:nucleus"/>
    <property type="evidence" value="ECO:0007669"/>
    <property type="project" value="UniProtKB-SubCell"/>
</dbReference>
<dbReference type="InterPro" id="IPR038718">
    <property type="entry name" value="SNF2-like_sf"/>
</dbReference>
<evidence type="ECO:0000259" key="7">
    <source>
        <dbReference type="Pfam" id="PF00271"/>
    </source>
</evidence>
<gene>
    <name evidence="8" type="ordered locus">MTR_7g026620</name>
</gene>